<accession>A0A4S2H967</accession>
<feature type="domain" description="Endonuclease GajA/Old nuclease/RecF-like AAA" evidence="1">
    <location>
        <begin position="214"/>
        <end position="324"/>
    </location>
</feature>
<dbReference type="InterPro" id="IPR051396">
    <property type="entry name" value="Bact_Antivir_Def_Nuclease"/>
</dbReference>
<organism evidence="2 3">
    <name type="scientific">Marinicauda pacifica</name>
    <dbReference type="NCBI Taxonomy" id="1133559"/>
    <lineage>
        <taxon>Bacteria</taxon>
        <taxon>Pseudomonadati</taxon>
        <taxon>Pseudomonadota</taxon>
        <taxon>Alphaproteobacteria</taxon>
        <taxon>Maricaulales</taxon>
        <taxon>Maricaulaceae</taxon>
        <taxon>Marinicauda</taxon>
    </lineage>
</organism>
<protein>
    <submittedName>
        <fullName evidence="2">DUF2813 domain-containing protein</fullName>
    </submittedName>
</protein>
<dbReference type="PANTHER" id="PTHR43581">
    <property type="entry name" value="ATP/GTP PHOSPHATASE"/>
    <property type="match status" value="1"/>
</dbReference>
<dbReference type="Pfam" id="PF13175">
    <property type="entry name" value="AAA_15"/>
    <property type="match status" value="2"/>
</dbReference>
<dbReference type="RefSeq" id="WP_135945531.1">
    <property type="nucleotide sequence ID" value="NZ_BMEI01000003.1"/>
</dbReference>
<feature type="domain" description="Endonuclease GajA/Old nuclease/RecF-like AAA" evidence="1">
    <location>
        <begin position="1"/>
        <end position="78"/>
    </location>
</feature>
<evidence type="ECO:0000313" key="2">
    <source>
        <dbReference type="EMBL" id="TGY92397.1"/>
    </source>
</evidence>
<reference evidence="2 3" key="1">
    <citation type="journal article" date="2013" name="Int. J. Syst. Evol. Microbiol.">
        <title>Marinicauda pacifica gen. nov., sp. nov., a prosthecate alphaproteobacterium of the family Hyphomonadaceae isolated from deep seawater.</title>
        <authorList>
            <person name="Zhang X.Y."/>
            <person name="Li G.W."/>
            <person name="Wang C.S."/>
            <person name="Zhang Y.J."/>
            <person name="Xu X.W."/>
            <person name="Li H."/>
            <person name="Liu A."/>
            <person name="Liu C."/>
            <person name="Xie B.B."/>
            <person name="Qin Q.L."/>
            <person name="Xu Z."/>
            <person name="Chen X.L."/>
            <person name="Zhou B.C."/>
            <person name="Zhang Y.Z."/>
        </authorList>
    </citation>
    <scope>NUCLEOTIDE SEQUENCE [LARGE SCALE GENOMIC DNA]</scope>
    <source>
        <strain evidence="2 3">P-1 km-3</strain>
    </source>
</reference>
<dbReference type="OrthoDB" id="9816534at2"/>
<dbReference type="AlphaFoldDB" id="A0A4S2H967"/>
<dbReference type="EMBL" id="SRXV01000003">
    <property type="protein sequence ID" value="TGY92397.1"/>
    <property type="molecule type" value="Genomic_DNA"/>
</dbReference>
<dbReference type="Gene3D" id="3.40.50.300">
    <property type="entry name" value="P-loop containing nucleotide triphosphate hydrolases"/>
    <property type="match status" value="2"/>
</dbReference>
<keyword evidence="3" id="KW-1185">Reference proteome</keyword>
<name>A0A4S2H967_9PROT</name>
<comment type="caution">
    <text evidence="2">The sequence shown here is derived from an EMBL/GenBank/DDBJ whole genome shotgun (WGS) entry which is preliminary data.</text>
</comment>
<dbReference type="SUPFAM" id="SSF52540">
    <property type="entry name" value="P-loop containing nucleoside triphosphate hydrolases"/>
    <property type="match status" value="1"/>
</dbReference>
<dbReference type="InterPro" id="IPR027417">
    <property type="entry name" value="P-loop_NTPase"/>
</dbReference>
<proteinExistence type="predicted"/>
<dbReference type="InterPro" id="IPR041685">
    <property type="entry name" value="AAA_GajA/Old/RecF-like"/>
</dbReference>
<evidence type="ECO:0000313" key="3">
    <source>
        <dbReference type="Proteomes" id="UP000305451"/>
    </source>
</evidence>
<sequence length="593" mass="65219">MYLEKLEIENFRSFAKATIPLNENLTVLVGENNGGKSNVIEAIRLLTPPASGRVDRYCELEDLHRFTDQKSFSIAGRFSGLSAAQQGDLISLLSDPAATSAQLKLTCTVEEGVAKRPRFTGGAHDTQPEQGARERIRHVYLPALRDAQFALSSGNPTRKLALLRHVIPSADHDAFRGALQRTGTHAGLGQVKEAVSKELADLTSGVREQAAELGFSENEQLIDIARDLRFRLGDADGDASEIALSGLGFANLLYMATIIVELERAQESDLTLFLVEEPEAHLHPHLQMSVLDFLQERAQKPAETVPGMPAGKIQVIVASHSPNLTSWASSSNLIALRTVQAGQGKQSKPLPLSKIDLTPKERRKIDRYLDVTRAALLFGGRCLLVEGIAEAILLPVIANRMFEEAIARIKESEVDEPEKTDRIRAEQIRKKKFRGSTFVPIDGVDFEPYIKMMLSGSDGVRLADQVILITDEDAGAGTTRKASYEKLADDLNAADQLEVVLSADTLEVDLFEAGNAAIMKAAYLKLHERSEVKWDEMAALESDAHKARIREIFKSTRKGDFAQELAALIEDRAEEHPFAPPEYLTRAIEAACR</sequence>
<evidence type="ECO:0000259" key="1">
    <source>
        <dbReference type="Pfam" id="PF13175"/>
    </source>
</evidence>
<dbReference type="Proteomes" id="UP000305451">
    <property type="component" value="Unassembled WGS sequence"/>
</dbReference>
<gene>
    <name evidence="2" type="ORF">E5162_12180</name>
</gene>
<dbReference type="PANTHER" id="PTHR43581:SF4">
    <property type="entry name" value="ATP_GTP PHOSPHATASE"/>
    <property type="match status" value="1"/>
</dbReference>